<name>D8IV15_HERSS</name>
<proteinExistence type="predicted"/>
<evidence type="ECO:0000256" key="1">
    <source>
        <dbReference type="SAM" id="MobiDB-lite"/>
    </source>
</evidence>
<protein>
    <submittedName>
        <fullName evidence="2">Uncharacterized protein</fullName>
    </submittedName>
</protein>
<dbReference type="KEGG" id="hse:Hsero_0208"/>
<reference evidence="2 3" key="1">
    <citation type="submission" date="2010-04" db="EMBL/GenBank/DDBJ databases">
        <title>The genome of Herbaspirillum seropedicae SmR1, an endophytic, nitrogen-fixing, plant-growth promoting beta-Proteobacteria.</title>
        <authorList>
            <person name="Pedrosa F.O."/>
            <person name="Monteiro R.A."/>
            <person name="Wassem R."/>
            <person name="Cruz L.M."/>
            <person name="Ayub R.A."/>
            <person name="Colauto N.B."/>
            <person name="Fernandez M.A."/>
            <person name="Fungaro M.H.P."/>
            <person name="Grisard E.C."/>
            <person name="Hungria M."/>
            <person name="Madeira H.M.F."/>
            <person name="Nodari R.O."/>
            <person name="Osaku C.A."/>
            <person name="Petzl-Erler M.L."/>
            <person name="Terenzi H."/>
            <person name="Vieira L.G.E."/>
            <person name="Almeida M.I.M."/>
            <person name="Alves L.R."/>
            <person name="Arantes O.M.N."/>
            <person name="Balsanelli E."/>
            <person name="Barcellos F.G."/>
            <person name="Baura V.A."/>
            <person name="Binde D.R."/>
            <person name="Campo R.J."/>
            <person name="Chubatsu L.S."/>
            <person name="Chueire L.M.O."/>
            <person name="Ciferri R.R."/>
            <person name="Correa L.C."/>
            <person name="da Conceicao Silva J.L."/>
            <person name="Dabul A.N.G."/>
            <person name="Dambros B.P."/>
            <person name="Faoro H."/>
            <person name="Favetti A."/>
            <person name="Friedermann G."/>
            <person name="Furlaneto M.C."/>
            <person name="Gasques L.S."/>
            <person name="Gimenes C.C.T."/>
            <person name="Gioppo N.M.R."/>
            <person name="Glienke-Blanco C."/>
            <person name="Godoy L.P."/>
            <person name="Guerra M.P."/>
            <person name="Karp S."/>
            <person name="Kava-Cordeiro V."/>
            <person name="Margarido V.P."/>
            <person name="Mathioni S.M."/>
            <person name="Menck-Soares M.A."/>
            <person name="Murace N.K."/>
            <person name="Nicolas M.F."/>
            <person name="Oliveira C.E.C."/>
            <person name="Pagnan N.A.B."/>
            <person name="Pamphile J.A."/>
            <person name="Patussi E.V."/>
            <person name="Pereira L.F.P."/>
            <person name="Pereira-Ferrari L."/>
            <person name="Pinto F.G.S."/>
            <person name="Precoma C."/>
            <person name="Prioli A.J."/>
            <person name="Prioli S.M.A.P."/>
            <person name="Raittz R.T."/>
            <person name="Ramos H.J.O."/>
            <person name="Ribeiro E.M.S.F."/>
            <person name="Rigo L.U."/>
            <person name="Rocha C.L.M.S.C."/>
            <person name="Rocha S.N."/>
            <person name="Santos K."/>
            <person name="Satori D."/>
            <person name="Silva A.G."/>
            <person name="Simao R.C.G."/>
            <person name="Soares M.A.M."/>
            <person name="Souza E.M."/>
            <person name="Steffens M.B.R."/>
            <person name="Steindel M."/>
            <person name="Tadra-Sfeir M.Z."/>
            <person name="Takahashi E.K."/>
            <person name="Torres R.A."/>
            <person name="Valle J.S."/>
            <person name="Vernal J.I."/>
            <person name="Vilas-Boas L.A."/>
            <person name="Watanabe M.A.E."/>
            <person name="Weiss V.A."/>
            <person name="Yates M.A."/>
            <person name="Souza E.M."/>
        </authorList>
    </citation>
    <scope>NUCLEOTIDE SEQUENCE [LARGE SCALE GENOMIC DNA]</scope>
    <source>
        <strain evidence="2 3">SmR1</strain>
    </source>
</reference>
<dbReference type="HOGENOM" id="CLU_2716898_0_0_4"/>
<dbReference type="AlphaFoldDB" id="D8IV15"/>
<accession>D8IV15</accession>
<evidence type="ECO:0000313" key="2">
    <source>
        <dbReference type="EMBL" id="ADJ61734.1"/>
    </source>
</evidence>
<dbReference type="STRING" id="757424.Hsero_0208"/>
<dbReference type="EMBL" id="CP002039">
    <property type="protein sequence ID" value="ADJ61734.1"/>
    <property type="molecule type" value="Genomic_DNA"/>
</dbReference>
<organism evidence="2 3">
    <name type="scientific">Herbaspirillum seropedicae (strain SmR1)</name>
    <dbReference type="NCBI Taxonomy" id="757424"/>
    <lineage>
        <taxon>Bacteria</taxon>
        <taxon>Pseudomonadati</taxon>
        <taxon>Pseudomonadota</taxon>
        <taxon>Betaproteobacteria</taxon>
        <taxon>Burkholderiales</taxon>
        <taxon>Oxalobacteraceae</taxon>
        <taxon>Herbaspirillum</taxon>
    </lineage>
</organism>
<evidence type="ECO:0000313" key="3">
    <source>
        <dbReference type="Proteomes" id="UP000000329"/>
    </source>
</evidence>
<dbReference type="Proteomes" id="UP000000329">
    <property type="component" value="Chromosome"/>
</dbReference>
<feature type="region of interest" description="Disordered" evidence="1">
    <location>
        <begin position="26"/>
        <end position="56"/>
    </location>
</feature>
<keyword evidence="3" id="KW-1185">Reference proteome</keyword>
<sequence length="72" mass="7459">MASSTAGAWMAIPCWKWAGASPTPPLPTPGMRCPARPSSPTSSSRWPMATTPATRSGCRTSLLARASASRAI</sequence>
<gene>
    <name evidence="2" type="ordered locus">Hsero_0208</name>
</gene>
<feature type="compositionally biased region" description="Low complexity" evidence="1">
    <location>
        <begin position="32"/>
        <end position="45"/>
    </location>
</feature>